<dbReference type="EMBL" id="MT144338">
    <property type="protein sequence ID" value="QJA52415.1"/>
    <property type="molecule type" value="Genomic_DNA"/>
</dbReference>
<gene>
    <name evidence="1" type="ORF">TM448A02710_0003</name>
</gene>
<accession>A0A6H1ZYS4</accession>
<sequence length="158" mass="16138">MTLNLNDLVRGGTACFSKAGLAEGTNDHTIKTAAPNGAGVDFAISGLSYHKADTDNIAPTVCDEQALGTTCLYVVTLQTDGDVVVTKGNEVDNDDLSGGYAVLDWPTPPAGECPVGAIKVAAGTTAFTVGVDDITDDVGTGTITFYDFFAVPSSPLTS</sequence>
<proteinExistence type="predicted"/>
<dbReference type="AlphaFoldDB" id="A0A6H1ZYS4"/>
<reference evidence="1" key="1">
    <citation type="submission" date="2020-03" db="EMBL/GenBank/DDBJ databases">
        <title>The deep terrestrial virosphere.</title>
        <authorList>
            <person name="Holmfeldt K."/>
            <person name="Nilsson E."/>
            <person name="Simone D."/>
            <person name="Lopez-Fernandez M."/>
            <person name="Wu X."/>
            <person name="de Brujin I."/>
            <person name="Lundin D."/>
            <person name="Andersson A."/>
            <person name="Bertilsson S."/>
            <person name="Dopson M."/>
        </authorList>
    </citation>
    <scope>NUCLEOTIDE SEQUENCE</scope>
    <source>
        <strain evidence="1">TM448A02710</strain>
    </source>
</reference>
<organism evidence="1">
    <name type="scientific">viral metagenome</name>
    <dbReference type="NCBI Taxonomy" id="1070528"/>
    <lineage>
        <taxon>unclassified sequences</taxon>
        <taxon>metagenomes</taxon>
        <taxon>organismal metagenomes</taxon>
    </lineage>
</organism>
<evidence type="ECO:0000313" key="1">
    <source>
        <dbReference type="EMBL" id="QJA52415.1"/>
    </source>
</evidence>
<protein>
    <submittedName>
        <fullName evidence="1">Uncharacterized protein</fullName>
    </submittedName>
</protein>
<name>A0A6H1ZYS4_9ZZZZ</name>